<accession>A0ABR2MMK9</accession>
<proteinExistence type="predicted"/>
<dbReference type="Proteomes" id="UP001412067">
    <property type="component" value="Unassembled WGS sequence"/>
</dbReference>
<feature type="compositionally biased region" description="Polar residues" evidence="1">
    <location>
        <begin position="1"/>
        <end position="11"/>
    </location>
</feature>
<name>A0ABR2MMK9_9ASPA</name>
<protein>
    <submittedName>
        <fullName evidence="2">Uncharacterized protein</fullName>
    </submittedName>
</protein>
<dbReference type="EMBL" id="JBBWWR010000006">
    <property type="protein sequence ID" value="KAK8965208.1"/>
    <property type="molecule type" value="Genomic_DNA"/>
</dbReference>
<sequence length="129" mass="14191">MRTRMTMTLAPSPTLGAPSISSRNCRNPKTGATPMKAGIYVPPIPRLRSVIASANGAVVTTPPRSTDYDWRNSMQEANGFTNYGQQSSHYSRHAYKDYSEDDSDHDLDLSSTAGKVSSVLLPFRQDRPI</sequence>
<reference evidence="2 3" key="1">
    <citation type="journal article" date="2022" name="Nat. Plants">
        <title>Genomes of leafy and leafless Platanthera orchids illuminate the evolution of mycoheterotrophy.</title>
        <authorList>
            <person name="Li M.H."/>
            <person name="Liu K.W."/>
            <person name="Li Z."/>
            <person name="Lu H.C."/>
            <person name="Ye Q.L."/>
            <person name="Zhang D."/>
            <person name="Wang J.Y."/>
            <person name="Li Y.F."/>
            <person name="Zhong Z.M."/>
            <person name="Liu X."/>
            <person name="Yu X."/>
            <person name="Liu D.K."/>
            <person name="Tu X.D."/>
            <person name="Liu B."/>
            <person name="Hao Y."/>
            <person name="Liao X.Y."/>
            <person name="Jiang Y.T."/>
            <person name="Sun W.H."/>
            <person name="Chen J."/>
            <person name="Chen Y.Q."/>
            <person name="Ai Y."/>
            <person name="Zhai J.W."/>
            <person name="Wu S.S."/>
            <person name="Zhou Z."/>
            <person name="Hsiao Y.Y."/>
            <person name="Wu W.L."/>
            <person name="Chen Y.Y."/>
            <person name="Lin Y.F."/>
            <person name="Hsu J.L."/>
            <person name="Li C.Y."/>
            <person name="Wang Z.W."/>
            <person name="Zhao X."/>
            <person name="Zhong W.Y."/>
            <person name="Ma X.K."/>
            <person name="Ma L."/>
            <person name="Huang J."/>
            <person name="Chen G.Z."/>
            <person name="Huang M.Z."/>
            <person name="Huang L."/>
            <person name="Peng D.H."/>
            <person name="Luo Y.B."/>
            <person name="Zou S.Q."/>
            <person name="Chen S.P."/>
            <person name="Lan S."/>
            <person name="Tsai W.C."/>
            <person name="Van de Peer Y."/>
            <person name="Liu Z.J."/>
        </authorList>
    </citation>
    <scope>NUCLEOTIDE SEQUENCE [LARGE SCALE GENOMIC DNA]</scope>
    <source>
        <strain evidence="2">Lor288</strain>
    </source>
</reference>
<evidence type="ECO:0000313" key="3">
    <source>
        <dbReference type="Proteomes" id="UP001412067"/>
    </source>
</evidence>
<evidence type="ECO:0000256" key="1">
    <source>
        <dbReference type="SAM" id="MobiDB-lite"/>
    </source>
</evidence>
<comment type="caution">
    <text evidence="2">The sequence shown here is derived from an EMBL/GenBank/DDBJ whole genome shotgun (WGS) entry which is preliminary data.</text>
</comment>
<gene>
    <name evidence="2" type="ORF">KSP40_PGU009925</name>
</gene>
<feature type="region of interest" description="Disordered" evidence="1">
    <location>
        <begin position="1"/>
        <end position="36"/>
    </location>
</feature>
<feature type="region of interest" description="Disordered" evidence="1">
    <location>
        <begin position="79"/>
        <end position="111"/>
    </location>
</feature>
<feature type="compositionally biased region" description="Polar residues" evidence="1">
    <location>
        <begin position="79"/>
        <end position="89"/>
    </location>
</feature>
<evidence type="ECO:0000313" key="2">
    <source>
        <dbReference type="EMBL" id="KAK8965208.1"/>
    </source>
</evidence>
<organism evidence="2 3">
    <name type="scientific">Platanthera guangdongensis</name>
    <dbReference type="NCBI Taxonomy" id="2320717"/>
    <lineage>
        <taxon>Eukaryota</taxon>
        <taxon>Viridiplantae</taxon>
        <taxon>Streptophyta</taxon>
        <taxon>Embryophyta</taxon>
        <taxon>Tracheophyta</taxon>
        <taxon>Spermatophyta</taxon>
        <taxon>Magnoliopsida</taxon>
        <taxon>Liliopsida</taxon>
        <taxon>Asparagales</taxon>
        <taxon>Orchidaceae</taxon>
        <taxon>Orchidoideae</taxon>
        <taxon>Orchideae</taxon>
        <taxon>Orchidinae</taxon>
        <taxon>Platanthera</taxon>
    </lineage>
</organism>
<keyword evidence="3" id="KW-1185">Reference proteome</keyword>